<dbReference type="PANTHER" id="PTHR43685:SF12">
    <property type="entry name" value="GLYCOSYL TRANSFERASE FAMILY 2"/>
    <property type="match status" value="1"/>
</dbReference>
<keyword evidence="3" id="KW-1185">Reference proteome</keyword>
<dbReference type="RefSeq" id="WP_039338397.1">
    <property type="nucleotide sequence ID" value="NZ_JRVC01000034.1"/>
</dbReference>
<dbReference type="Proteomes" id="UP000031338">
    <property type="component" value="Unassembled WGS sequence"/>
</dbReference>
<gene>
    <name evidence="2" type="ORF">NJ75_04511</name>
</gene>
<dbReference type="SUPFAM" id="SSF53448">
    <property type="entry name" value="Nucleotide-diphospho-sugar transferases"/>
    <property type="match status" value="1"/>
</dbReference>
<dbReference type="InterPro" id="IPR029044">
    <property type="entry name" value="Nucleotide-diphossugar_trans"/>
</dbReference>
<reference evidence="2 3" key="1">
    <citation type="submission" date="2014-10" db="EMBL/GenBank/DDBJ databases">
        <title>Draft genome sequence of Novosphingobium subterraneum DSM 12447.</title>
        <authorList>
            <person name="Gan H.M."/>
            <person name="Gan H.Y."/>
            <person name="Savka M.A."/>
        </authorList>
    </citation>
    <scope>NUCLEOTIDE SEQUENCE [LARGE SCALE GENOMIC DNA]</scope>
    <source>
        <strain evidence="2 3">DSM 12447</strain>
    </source>
</reference>
<dbReference type="InterPro" id="IPR001173">
    <property type="entry name" value="Glyco_trans_2-like"/>
</dbReference>
<dbReference type="PANTHER" id="PTHR43685">
    <property type="entry name" value="GLYCOSYLTRANSFERASE"/>
    <property type="match status" value="1"/>
</dbReference>
<dbReference type="PATRIC" id="fig|48936.3.peg.4543"/>
<dbReference type="InterPro" id="IPR050834">
    <property type="entry name" value="Glycosyltransf_2"/>
</dbReference>
<evidence type="ECO:0000313" key="2">
    <source>
        <dbReference type="EMBL" id="KHS41791.1"/>
    </source>
</evidence>
<dbReference type="Pfam" id="PF00535">
    <property type="entry name" value="Glycos_transf_2"/>
    <property type="match status" value="1"/>
</dbReference>
<comment type="caution">
    <text evidence="2">The sequence shown here is derived from an EMBL/GenBank/DDBJ whole genome shotgun (WGS) entry which is preliminary data.</text>
</comment>
<keyword evidence="2" id="KW-0808">Transferase</keyword>
<sequence length="312" mass="34863">MSNIQAGKISVVTIFLNGLPWLHEAIESVLAQTGVNFEYILVDDGSVDGSSELGKSYAAQFPGIVRYIDHPGHANRGMSASRNAGVAVAAGEYLAFIDADDIWKPGKLERQLSIFSRFPELAMVADSAIYWNSWNDGTDKTILAGHLQNQPVNSPDALLHTYPLGRAHAPCPSGILIRRSAYEAVGGFEASFTGPLQMYEDQAFLSKVYLRFPVLFADDCDLLYRQHPSSCVAENVRSGNYGQVRLHFLQWLGAYLEREGTNDPRIRATLRRALLPFRFPNLYAFLRQLIRLSRKVARPVLRQVRQTKPRPV</sequence>
<dbReference type="CDD" id="cd00761">
    <property type="entry name" value="Glyco_tranf_GTA_type"/>
    <property type="match status" value="1"/>
</dbReference>
<dbReference type="Gene3D" id="3.90.550.10">
    <property type="entry name" value="Spore Coat Polysaccharide Biosynthesis Protein SpsA, Chain A"/>
    <property type="match status" value="1"/>
</dbReference>
<name>A0A0B8ZU34_9SPHN</name>
<dbReference type="STRING" id="48936.NJ75_04511"/>
<accession>A0A0B8ZU34</accession>
<dbReference type="EMBL" id="JRVC01000034">
    <property type="protein sequence ID" value="KHS41791.1"/>
    <property type="molecule type" value="Genomic_DNA"/>
</dbReference>
<protein>
    <submittedName>
        <fullName evidence="2">Family 2 glycosyl transferase</fullName>
    </submittedName>
</protein>
<evidence type="ECO:0000259" key="1">
    <source>
        <dbReference type="Pfam" id="PF00535"/>
    </source>
</evidence>
<proteinExistence type="predicted"/>
<dbReference type="GO" id="GO:0016740">
    <property type="term" value="F:transferase activity"/>
    <property type="evidence" value="ECO:0007669"/>
    <property type="project" value="UniProtKB-KW"/>
</dbReference>
<organism evidence="2 3">
    <name type="scientific">Novosphingobium subterraneum</name>
    <dbReference type="NCBI Taxonomy" id="48936"/>
    <lineage>
        <taxon>Bacteria</taxon>
        <taxon>Pseudomonadati</taxon>
        <taxon>Pseudomonadota</taxon>
        <taxon>Alphaproteobacteria</taxon>
        <taxon>Sphingomonadales</taxon>
        <taxon>Sphingomonadaceae</taxon>
        <taxon>Novosphingobium</taxon>
    </lineage>
</organism>
<dbReference type="AlphaFoldDB" id="A0A0B8ZU34"/>
<feature type="domain" description="Glycosyltransferase 2-like" evidence="1">
    <location>
        <begin position="10"/>
        <end position="185"/>
    </location>
</feature>
<evidence type="ECO:0000313" key="3">
    <source>
        <dbReference type="Proteomes" id="UP000031338"/>
    </source>
</evidence>